<keyword evidence="1 2" id="KW-0175">Coiled coil</keyword>
<dbReference type="PANTHER" id="PTHR12156">
    <property type="entry name" value="PLECKSTRIN HOMOLOGY-LIKE DOMAIN, FAMILY B, MEMBER 3"/>
    <property type="match status" value="1"/>
</dbReference>
<feature type="region of interest" description="Disordered" evidence="3">
    <location>
        <begin position="470"/>
        <end position="558"/>
    </location>
</feature>
<feature type="domain" description="PH" evidence="4">
    <location>
        <begin position="1094"/>
        <end position="1197"/>
    </location>
</feature>
<feature type="compositionally biased region" description="Basic and acidic residues" evidence="3">
    <location>
        <begin position="514"/>
        <end position="527"/>
    </location>
</feature>
<feature type="compositionally biased region" description="Polar residues" evidence="3">
    <location>
        <begin position="502"/>
        <end position="511"/>
    </location>
</feature>
<dbReference type="InterPro" id="IPR052212">
    <property type="entry name" value="PH-like_domain"/>
</dbReference>
<keyword evidence="6" id="KW-1185">Reference proteome</keyword>
<dbReference type="InterPro" id="IPR037810">
    <property type="entry name" value="PHLDB1/2/3_PH"/>
</dbReference>
<dbReference type="CDD" id="cd14673">
    <property type="entry name" value="PH_PHLDB1_2"/>
    <property type="match status" value="1"/>
</dbReference>
<name>A0AA88P980_9TELE</name>
<dbReference type="SMART" id="SM00233">
    <property type="entry name" value="PH"/>
    <property type="match status" value="1"/>
</dbReference>
<dbReference type="Proteomes" id="UP001187343">
    <property type="component" value="Unassembled WGS sequence"/>
</dbReference>
<evidence type="ECO:0000313" key="5">
    <source>
        <dbReference type="EMBL" id="KAK2881191.1"/>
    </source>
</evidence>
<dbReference type="Pfam" id="PF00169">
    <property type="entry name" value="PH"/>
    <property type="match status" value="1"/>
</dbReference>
<evidence type="ECO:0000256" key="2">
    <source>
        <dbReference type="SAM" id="Coils"/>
    </source>
</evidence>
<sequence length="1204" mass="134193">MDSLVMDDPQPSSSESKKPSGQPISQSPLSPMLNGGGRFLLSPPTSPGAMSVGSSYENTSPPFSPLSSPSPASSGSYTSPSPSGCQDQLHTLPPVPVRSSSYNYTSQPPIPQLRTTLPSYSGGNSGPKVPESPRLQRKALLEAPPSPKPSRRGFNQDSSVAKTPDSPIQTHILPSVSISTAPTDHPSVSRIPVPGSPRLTPKFSTASPSSSPSSPRTKTAIVLQDRPSSPFREQPQPDRSLTSSPLSPPSRSFQPPLDPIVHIIQGGPPHPHPRTLQPPESPRLARRNLEGSSMRELPPLSPSIARRGVPVLPGALPGTMRTPESPSPRVVPESPRLRRKAGSPTEEPFSPRGVRARSPSPTSGLMGEGSGRKGSFGNSLSSAFSLGSLPGSSPRSSPRSHRKMSAGHRDLRMPHPGMRERKNSITEISDNEDDLLEYHRRQREERLREQEMERLERQRLETILNLCAEYNKGDGPPGDLGRMGVSGLGSRDGLNVRRPSMDSVSSASLRVTQRHRESQEENFKEDSSSTESAQQDGRNPPALLNGQNGQAEDSLGSGSIGRLELGYLEEERVRVLAKVDELKARITELEQQLQESKQEAEMERALLQGERQAELEQIEAETEIINQLQRKLSELESTIQREKDKERANVDAEREALERLQDGYNELTSQLHNCPESLREQLQEQLKREAETLEAATKQFEDLEFQQLEKESSLEEERETISQQLLQDRAQYHSSITKRKEKVAALESQASQLGIQAAQECERLAKDRSMTVQLLQKEKERLANLERRYQSLTGGKTFPKSSNTIKEVYRSRLDSDTSQSSISRPKISAGLSPTYTTATLGRNTSARSPLMVANSTGSLPRNLAATLQDIETKRQLALQQKGQQVIEEQRRRLAELKQKAAVEAQCQWEALHGSQTQLNSSFSSTSGPVVHHSILHHTAPSSGEQPYDTLSLESSDSMDTSISTGNNSACSPDNMSSASGMDALKIEEMEKMLKEAQLEKARLIESRERETQARKLMLEEERRRREEAEKRLQEETVHRQQLIEKEVKMRAKNFSQARPMTRYLPIRKEEFDLRCHIESSGHSVDTCYHVILTEKMCKGYLVKMGGKIKSWRKRWFVFDRLKRTFSYYADKHESKLKGVIYFQAIEEVYYDHLRSATKSPNPSLTFCVKTHDRLYYVVAPSAEAMRIWMDVIVTGAEGYTQFMN</sequence>
<gene>
    <name evidence="5" type="ORF">Q8A67_018459</name>
</gene>
<comment type="caution">
    <text evidence="5">The sequence shown here is derived from an EMBL/GenBank/DDBJ whole genome shotgun (WGS) entry which is preliminary data.</text>
</comment>
<dbReference type="FunFam" id="2.30.29.30:FF:000006">
    <property type="entry name" value="Pleckstrin homology like domain family B member 1"/>
    <property type="match status" value="1"/>
</dbReference>
<evidence type="ECO:0000313" key="6">
    <source>
        <dbReference type="Proteomes" id="UP001187343"/>
    </source>
</evidence>
<feature type="region of interest" description="Disordered" evidence="3">
    <location>
        <begin position="938"/>
        <end position="976"/>
    </location>
</feature>
<dbReference type="AlphaFoldDB" id="A0AA88P980"/>
<feature type="compositionally biased region" description="Polar residues" evidence="3">
    <location>
        <begin position="951"/>
        <end position="976"/>
    </location>
</feature>
<evidence type="ECO:0000256" key="1">
    <source>
        <dbReference type="ARBA" id="ARBA00023054"/>
    </source>
</evidence>
<feature type="coiled-coil region" evidence="2">
    <location>
        <begin position="986"/>
        <end position="1045"/>
    </location>
</feature>
<feature type="compositionally biased region" description="Low complexity" evidence="3">
    <location>
        <begin position="375"/>
        <end position="397"/>
    </location>
</feature>
<feature type="region of interest" description="Disordered" evidence="3">
    <location>
        <begin position="1"/>
        <end position="433"/>
    </location>
</feature>
<feature type="compositionally biased region" description="Polar residues" evidence="3">
    <location>
        <begin position="153"/>
        <end position="169"/>
    </location>
</feature>
<dbReference type="GO" id="GO:0045180">
    <property type="term" value="C:basal cortex"/>
    <property type="evidence" value="ECO:0007669"/>
    <property type="project" value="TreeGrafter"/>
</dbReference>
<proteinExistence type="predicted"/>
<dbReference type="SUPFAM" id="SSF50729">
    <property type="entry name" value="PH domain-like"/>
    <property type="match status" value="1"/>
</dbReference>
<feature type="compositionally biased region" description="Low complexity" evidence="3">
    <location>
        <begin position="9"/>
        <end position="23"/>
    </location>
</feature>
<feature type="compositionally biased region" description="Low complexity" evidence="3">
    <location>
        <begin position="323"/>
        <end position="334"/>
    </location>
</feature>
<reference evidence="5" key="1">
    <citation type="submission" date="2023-08" db="EMBL/GenBank/DDBJ databases">
        <title>Chromosome-level Genome Assembly of mud carp (Cirrhinus molitorella).</title>
        <authorList>
            <person name="Liu H."/>
        </authorList>
    </citation>
    <scope>NUCLEOTIDE SEQUENCE</scope>
    <source>
        <strain evidence="5">Prfri</strain>
        <tissue evidence="5">Muscle</tissue>
    </source>
</reference>
<evidence type="ECO:0000256" key="3">
    <source>
        <dbReference type="SAM" id="MobiDB-lite"/>
    </source>
</evidence>
<dbReference type="GO" id="GO:0070507">
    <property type="term" value="P:regulation of microtubule cytoskeleton organization"/>
    <property type="evidence" value="ECO:0007669"/>
    <property type="project" value="TreeGrafter"/>
</dbReference>
<protein>
    <recommendedName>
        <fullName evidence="4">PH domain-containing protein</fullName>
    </recommendedName>
</protein>
<feature type="coiled-coil region" evidence="2">
    <location>
        <begin position="572"/>
        <end position="706"/>
    </location>
</feature>
<dbReference type="InterPro" id="IPR001849">
    <property type="entry name" value="PH_domain"/>
</dbReference>
<dbReference type="PROSITE" id="PS50003">
    <property type="entry name" value="PH_DOMAIN"/>
    <property type="match status" value="1"/>
</dbReference>
<evidence type="ECO:0000259" key="4">
    <source>
        <dbReference type="PROSITE" id="PS50003"/>
    </source>
</evidence>
<organism evidence="5 6">
    <name type="scientific">Cirrhinus molitorella</name>
    <name type="common">mud carp</name>
    <dbReference type="NCBI Taxonomy" id="172907"/>
    <lineage>
        <taxon>Eukaryota</taxon>
        <taxon>Metazoa</taxon>
        <taxon>Chordata</taxon>
        <taxon>Craniata</taxon>
        <taxon>Vertebrata</taxon>
        <taxon>Euteleostomi</taxon>
        <taxon>Actinopterygii</taxon>
        <taxon>Neopterygii</taxon>
        <taxon>Teleostei</taxon>
        <taxon>Ostariophysi</taxon>
        <taxon>Cypriniformes</taxon>
        <taxon>Cyprinidae</taxon>
        <taxon>Labeoninae</taxon>
        <taxon>Labeonini</taxon>
        <taxon>Cirrhinus</taxon>
    </lineage>
</organism>
<feature type="compositionally biased region" description="Low complexity" evidence="3">
    <location>
        <begin position="65"/>
        <end position="83"/>
    </location>
</feature>
<feature type="compositionally biased region" description="Polar residues" evidence="3">
    <location>
        <begin position="98"/>
        <end position="122"/>
    </location>
</feature>
<feature type="compositionally biased region" description="Basic and acidic residues" evidence="3">
    <location>
        <begin position="407"/>
        <end position="424"/>
    </location>
</feature>
<dbReference type="PANTHER" id="PTHR12156:SF30">
    <property type="entry name" value="PLECKSTRIN HOMOLOGY-LIKE DOMAIN FAMILY B MEMBER 1 ISOFORM X1"/>
    <property type="match status" value="1"/>
</dbReference>
<dbReference type="Gene3D" id="2.30.29.30">
    <property type="entry name" value="Pleckstrin-homology domain (PH domain)/Phosphotyrosine-binding domain (PTB)"/>
    <property type="match status" value="1"/>
</dbReference>
<dbReference type="InterPro" id="IPR011993">
    <property type="entry name" value="PH-like_dom_sf"/>
</dbReference>
<dbReference type="EMBL" id="JAUYZG010000018">
    <property type="protein sequence ID" value="KAK2881191.1"/>
    <property type="molecule type" value="Genomic_DNA"/>
</dbReference>
<accession>A0AA88P980</accession>
<feature type="coiled-coil region" evidence="2">
    <location>
        <begin position="768"/>
        <end position="795"/>
    </location>
</feature>
<feature type="compositionally biased region" description="Low complexity" evidence="3">
    <location>
        <begin position="237"/>
        <end position="267"/>
    </location>
</feature>